<dbReference type="GO" id="GO:0046983">
    <property type="term" value="F:protein dimerization activity"/>
    <property type="evidence" value="ECO:0007669"/>
    <property type="project" value="InterPro"/>
</dbReference>
<keyword evidence="3" id="KW-0863">Zinc-finger</keyword>
<name>A0AAP0FWH9_9ASPA</name>
<evidence type="ECO:0000256" key="6">
    <source>
        <dbReference type="ARBA" id="ARBA00023242"/>
    </source>
</evidence>
<evidence type="ECO:0008006" key="11">
    <source>
        <dbReference type="Google" id="ProtNLM"/>
    </source>
</evidence>
<accession>A0AAP0FWH9</accession>
<dbReference type="SUPFAM" id="SSF53098">
    <property type="entry name" value="Ribonuclease H-like"/>
    <property type="match status" value="1"/>
</dbReference>
<keyword evidence="6" id="KW-0539">Nucleus</keyword>
<evidence type="ECO:0000256" key="2">
    <source>
        <dbReference type="ARBA" id="ARBA00022723"/>
    </source>
</evidence>
<dbReference type="Pfam" id="PF14372">
    <property type="entry name" value="hAT-like_RNase-H"/>
    <property type="match status" value="1"/>
</dbReference>
<feature type="domain" description="HAT C-terminal dimerisation" evidence="7">
    <location>
        <begin position="450"/>
        <end position="535"/>
    </location>
</feature>
<evidence type="ECO:0000313" key="9">
    <source>
        <dbReference type="EMBL" id="KAK8919263.1"/>
    </source>
</evidence>
<dbReference type="InterPro" id="IPR025525">
    <property type="entry name" value="hAT-like_transposase_RNase-H"/>
</dbReference>
<evidence type="ECO:0000256" key="5">
    <source>
        <dbReference type="ARBA" id="ARBA00023125"/>
    </source>
</evidence>
<dbReference type="InterPro" id="IPR052035">
    <property type="entry name" value="ZnF_BED_domain_contain"/>
</dbReference>
<evidence type="ECO:0000256" key="4">
    <source>
        <dbReference type="ARBA" id="ARBA00022833"/>
    </source>
</evidence>
<comment type="subcellular location">
    <subcellularLocation>
        <location evidence="1">Nucleus</location>
    </subcellularLocation>
</comment>
<evidence type="ECO:0000313" key="10">
    <source>
        <dbReference type="Proteomes" id="UP001418222"/>
    </source>
</evidence>
<organism evidence="9 10">
    <name type="scientific">Platanthera zijinensis</name>
    <dbReference type="NCBI Taxonomy" id="2320716"/>
    <lineage>
        <taxon>Eukaryota</taxon>
        <taxon>Viridiplantae</taxon>
        <taxon>Streptophyta</taxon>
        <taxon>Embryophyta</taxon>
        <taxon>Tracheophyta</taxon>
        <taxon>Spermatophyta</taxon>
        <taxon>Magnoliopsida</taxon>
        <taxon>Liliopsida</taxon>
        <taxon>Asparagales</taxon>
        <taxon>Orchidaceae</taxon>
        <taxon>Orchidoideae</taxon>
        <taxon>Orchideae</taxon>
        <taxon>Orchidinae</taxon>
        <taxon>Platanthera</taxon>
    </lineage>
</organism>
<dbReference type="Pfam" id="PF05699">
    <property type="entry name" value="Dimer_Tnp_hAT"/>
    <property type="match status" value="1"/>
</dbReference>
<evidence type="ECO:0000256" key="3">
    <source>
        <dbReference type="ARBA" id="ARBA00022771"/>
    </source>
</evidence>
<evidence type="ECO:0000259" key="8">
    <source>
        <dbReference type="Pfam" id="PF14372"/>
    </source>
</evidence>
<dbReference type="PANTHER" id="PTHR46481:SF10">
    <property type="entry name" value="ZINC FINGER BED DOMAIN-CONTAINING PROTEIN 39"/>
    <property type="match status" value="1"/>
</dbReference>
<keyword evidence="10" id="KW-1185">Reference proteome</keyword>
<dbReference type="Proteomes" id="UP001418222">
    <property type="component" value="Unassembled WGS sequence"/>
</dbReference>
<dbReference type="AlphaFoldDB" id="A0AAP0FWH9"/>
<keyword evidence="2" id="KW-0479">Metal-binding</keyword>
<dbReference type="PANTHER" id="PTHR46481">
    <property type="entry name" value="ZINC FINGER BED DOMAIN-CONTAINING PROTEIN 4"/>
    <property type="match status" value="1"/>
</dbReference>
<keyword evidence="5" id="KW-0238">DNA-binding</keyword>
<feature type="domain" description="hAT-like transposase RNase-H fold" evidence="8">
    <location>
        <begin position="292"/>
        <end position="392"/>
    </location>
</feature>
<sequence length="574" mass="66235">MRQVVAEWVLMHEISFSMVEDEGFNRMMRCAQPLWERISRFKVKKDCVTIYNNEKAKLKRLLDATSKMSLTTNLWKSKNQKMEYMVITVHFIDSNWKLQKRVLSFVHVPPPRRGIDIYNAIYNCLMGWGVEHKIMSISMDNASANDVAMHHLKRNFSRTRKLLCGGKIFHVRCCAHILNLMVQDGLGQIKEVIQNVRESVLYINASDARLIDFSKIVKTLSLPTRKLILDCKTRWNSTYQLLSTAVVLKNAFSMYSDMDDHFNTCPTQEEWEKVELVCEILGGFNRTTNLISGSDYPTANLFLQEIYGIKIILDRQVSDDRAFVRDMILKMKLKFDKYWGDCNMLMSIASVLDPRWKMRAIEFSFPKIYTNNKATQNIAKVRSILVKIYAEYESMQSEIVNEANFSTVNPSEGVSSSNVPSSSLNSTALGFHEICEYVRTVETIPPPRSELDLYIEETCLMLDRATSSSFNALVWWKENSMKYRILSKMTRDILAIPITTVASEATFSARSHIIDTYRASLAPETIQILICGGDWTRSTYGVKKKFKVNNLFIAYCIMLFCHNLLMHDIHLLII</sequence>
<dbReference type="InterPro" id="IPR012337">
    <property type="entry name" value="RNaseH-like_sf"/>
</dbReference>
<dbReference type="GO" id="GO:0008270">
    <property type="term" value="F:zinc ion binding"/>
    <property type="evidence" value="ECO:0007669"/>
    <property type="project" value="UniProtKB-KW"/>
</dbReference>
<evidence type="ECO:0000256" key="1">
    <source>
        <dbReference type="ARBA" id="ARBA00004123"/>
    </source>
</evidence>
<dbReference type="InterPro" id="IPR008906">
    <property type="entry name" value="HATC_C_dom"/>
</dbReference>
<protein>
    <recommendedName>
        <fullName evidence="11">Transposase</fullName>
    </recommendedName>
</protein>
<dbReference type="EMBL" id="JBBWWQ010000019">
    <property type="protein sequence ID" value="KAK8919263.1"/>
    <property type="molecule type" value="Genomic_DNA"/>
</dbReference>
<keyword evidence="4" id="KW-0862">Zinc</keyword>
<reference evidence="9 10" key="1">
    <citation type="journal article" date="2022" name="Nat. Plants">
        <title>Genomes of leafy and leafless Platanthera orchids illuminate the evolution of mycoheterotrophy.</title>
        <authorList>
            <person name="Li M.H."/>
            <person name="Liu K.W."/>
            <person name="Li Z."/>
            <person name="Lu H.C."/>
            <person name="Ye Q.L."/>
            <person name="Zhang D."/>
            <person name="Wang J.Y."/>
            <person name="Li Y.F."/>
            <person name="Zhong Z.M."/>
            <person name="Liu X."/>
            <person name="Yu X."/>
            <person name="Liu D.K."/>
            <person name="Tu X.D."/>
            <person name="Liu B."/>
            <person name="Hao Y."/>
            <person name="Liao X.Y."/>
            <person name="Jiang Y.T."/>
            <person name="Sun W.H."/>
            <person name="Chen J."/>
            <person name="Chen Y.Q."/>
            <person name="Ai Y."/>
            <person name="Zhai J.W."/>
            <person name="Wu S.S."/>
            <person name="Zhou Z."/>
            <person name="Hsiao Y.Y."/>
            <person name="Wu W.L."/>
            <person name="Chen Y.Y."/>
            <person name="Lin Y.F."/>
            <person name="Hsu J.L."/>
            <person name="Li C.Y."/>
            <person name="Wang Z.W."/>
            <person name="Zhao X."/>
            <person name="Zhong W.Y."/>
            <person name="Ma X.K."/>
            <person name="Ma L."/>
            <person name="Huang J."/>
            <person name="Chen G.Z."/>
            <person name="Huang M.Z."/>
            <person name="Huang L."/>
            <person name="Peng D.H."/>
            <person name="Luo Y.B."/>
            <person name="Zou S.Q."/>
            <person name="Chen S.P."/>
            <person name="Lan S."/>
            <person name="Tsai W.C."/>
            <person name="Van de Peer Y."/>
            <person name="Liu Z.J."/>
        </authorList>
    </citation>
    <scope>NUCLEOTIDE SEQUENCE [LARGE SCALE GENOMIC DNA]</scope>
    <source>
        <strain evidence="9">Lor287</strain>
    </source>
</reference>
<comment type="caution">
    <text evidence="9">The sequence shown here is derived from an EMBL/GenBank/DDBJ whole genome shotgun (WGS) entry which is preliminary data.</text>
</comment>
<gene>
    <name evidence="9" type="ORF">KSP39_PZI021753</name>
</gene>
<proteinExistence type="predicted"/>
<evidence type="ECO:0000259" key="7">
    <source>
        <dbReference type="Pfam" id="PF05699"/>
    </source>
</evidence>
<dbReference type="GO" id="GO:0005634">
    <property type="term" value="C:nucleus"/>
    <property type="evidence" value="ECO:0007669"/>
    <property type="project" value="UniProtKB-SubCell"/>
</dbReference>
<dbReference type="GO" id="GO:0003677">
    <property type="term" value="F:DNA binding"/>
    <property type="evidence" value="ECO:0007669"/>
    <property type="project" value="UniProtKB-KW"/>
</dbReference>